<accession>A0A0T6DQU8</accession>
<reference evidence="1 2" key="1">
    <citation type="submission" date="2015-11" db="EMBL/GenBank/DDBJ databases">
        <title>Permanent draft genome of Psychrobacter piscatorii LQ58.</title>
        <authorList>
            <person name="Zhou M."/>
            <person name="Dong B."/>
            <person name="Liu Q."/>
        </authorList>
    </citation>
    <scope>NUCLEOTIDE SEQUENCE [LARGE SCALE GENOMIC DNA]</scope>
    <source>
        <strain evidence="1 2">LQ58</strain>
    </source>
</reference>
<proteinExistence type="predicted"/>
<evidence type="ECO:0000313" key="1">
    <source>
        <dbReference type="EMBL" id="KRU22178.1"/>
    </source>
</evidence>
<dbReference type="EMBL" id="LNDJ01000077">
    <property type="protein sequence ID" value="KRU22178.1"/>
    <property type="molecule type" value="Genomic_DNA"/>
</dbReference>
<gene>
    <name evidence="1" type="ORF">AS194_09445</name>
</gene>
<organism evidence="1 2">
    <name type="scientific">Psychrobacter piscatorii</name>
    <dbReference type="NCBI Taxonomy" id="554343"/>
    <lineage>
        <taxon>Bacteria</taxon>
        <taxon>Pseudomonadati</taxon>
        <taxon>Pseudomonadota</taxon>
        <taxon>Gammaproteobacteria</taxon>
        <taxon>Moraxellales</taxon>
        <taxon>Moraxellaceae</taxon>
        <taxon>Psychrobacter</taxon>
    </lineage>
</organism>
<name>A0A0T6DQU8_9GAMM</name>
<protein>
    <submittedName>
        <fullName evidence="1">Uncharacterized protein</fullName>
    </submittedName>
</protein>
<sequence length="132" mass="15598">MIRSLTGYSKTQSSKSESIRNYQISHIFGRTKNIFAFTAPWNIVYMPKMLDPFTGHEAKGEMIDEYTLLFQRQGYHRFEKLIDEFNEIMINPNFKKRVNEVLYSFHSNETYSIKELKKLEEAINKGFSPITL</sequence>
<dbReference type="AlphaFoldDB" id="A0A0T6DQU8"/>
<keyword evidence="2" id="KW-1185">Reference proteome</keyword>
<evidence type="ECO:0000313" key="2">
    <source>
        <dbReference type="Proteomes" id="UP000051202"/>
    </source>
</evidence>
<dbReference type="Proteomes" id="UP000051202">
    <property type="component" value="Unassembled WGS sequence"/>
</dbReference>
<comment type="caution">
    <text evidence="1">The sequence shown here is derived from an EMBL/GenBank/DDBJ whole genome shotgun (WGS) entry which is preliminary data.</text>
</comment>